<protein>
    <submittedName>
        <fullName evidence="6">Transcriptional regulator</fullName>
    </submittedName>
</protein>
<feature type="domain" description="HTH arsR-type" evidence="5">
    <location>
        <begin position="29"/>
        <end position="124"/>
    </location>
</feature>
<dbReference type="Proteomes" id="UP000198312">
    <property type="component" value="Chromosome"/>
</dbReference>
<evidence type="ECO:0000313" key="6">
    <source>
        <dbReference type="EMBL" id="ASK61229.1"/>
    </source>
</evidence>
<keyword evidence="2" id="KW-0238">DNA-binding</keyword>
<evidence type="ECO:0000256" key="1">
    <source>
        <dbReference type="ARBA" id="ARBA00023015"/>
    </source>
</evidence>
<keyword evidence="4" id="KW-0105">Cadmium resistance</keyword>
<keyword evidence="7" id="KW-1185">Reference proteome</keyword>
<dbReference type="Gene3D" id="1.10.10.10">
    <property type="entry name" value="Winged helix-like DNA-binding domain superfamily/Winged helix DNA-binding domain"/>
    <property type="match status" value="1"/>
</dbReference>
<dbReference type="InterPro" id="IPR036388">
    <property type="entry name" value="WH-like_DNA-bd_sf"/>
</dbReference>
<keyword evidence="3" id="KW-0804">Transcription</keyword>
<evidence type="ECO:0000313" key="7">
    <source>
        <dbReference type="Proteomes" id="UP000198312"/>
    </source>
</evidence>
<evidence type="ECO:0000259" key="5">
    <source>
        <dbReference type="PROSITE" id="PS50987"/>
    </source>
</evidence>
<evidence type="ECO:0000256" key="3">
    <source>
        <dbReference type="ARBA" id="ARBA00023163"/>
    </source>
</evidence>
<dbReference type="AlphaFoldDB" id="A0A220TZL8"/>
<dbReference type="GO" id="GO:0003700">
    <property type="term" value="F:DNA-binding transcription factor activity"/>
    <property type="evidence" value="ECO:0007669"/>
    <property type="project" value="InterPro"/>
</dbReference>
<dbReference type="EMBL" id="CP022315">
    <property type="protein sequence ID" value="ASK61229.1"/>
    <property type="molecule type" value="Genomic_DNA"/>
</dbReference>
<dbReference type="PROSITE" id="PS50987">
    <property type="entry name" value="HTH_ARSR_2"/>
    <property type="match status" value="1"/>
</dbReference>
<accession>A0A220TZL8</accession>
<dbReference type="NCBIfam" id="NF033788">
    <property type="entry name" value="HTH_metalloreg"/>
    <property type="match status" value="1"/>
</dbReference>
<dbReference type="OrthoDB" id="9794330at2"/>
<organism evidence="6 7">
    <name type="scientific">Virgibacillus phasianinus</name>
    <dbReference type="NCBI Taxonomy" id="2017483"/>
    <lineage>
        <taxon>Bacteria</taxon>
        <taxon>Bacillati</taxon>
        <taxon>Bacillota</taxon>
        <taxon>Bacilli</taxon>
        <taxon>Bacillales</taxon>
        <taxon>Bacillaceae</taxon>
        <taxon>Virgibacillus</taxon>
    </lineage>
</organism>
<dbReference type="PANTHER" id="PTHR43132:SF6">
    <property type="entry name" value="HTH-TYPE TRANSCRIPTIONAL REPRESSOR CZRA"/>
    <property type="match status" value="1"/>
</dbReference>
<dbReference type="InterPro" id="IPR001845">
    <property type="entry name" value="HTH_ArsR_DNA-bd_dom"/>
</dbReference>
<dbReference type="InterPro" id="IPR018334">
    <property type="entry name" value="ArsR_HTH"/>
</dbReference>
<dbReference type="SMART" id="SM00418">
    <property type="entry name" value="HTH_ARSR"/>
    <property type="match status" value="1"/>
</dbReference>
<dbReference type="GO" id="GO:0003677">
    <property type="term" value="F:DNA binding"/>
    <property type="evidence" value="ECO:0007669"/>
    <property type="project" value="UniProtKB-KW"/>
</dbReference>
<dbReference type="InterPro" id="IPR051011">
    <property type="entry name" value="Metal_resp_trans_reg"/>
</dbReference>
<evidence type="ECO:0000256" key="2">
    <source>
        <dbReference type="ARBA" id="ARBA00023125"/>
    </source>
</evidence>
<dbReference type="KEGG" id="vil:CFK37_02970"/>
<proteinExistence type="predicted"/>
<dbReference type="GO" id="GO:0046686">
    <property type="term" value="P:response to cadmium ion"/>
    <property type="evidence" value="ECO:0007669"/>
    <property type="project" value="UniProtKB-KW"/>
</dbReference>
<dbReference type="SUPFAM" id="SSF46785">
    <property type="entry name" value="Winged helix' DNA-binding domain"/>
    <property type="match status" value="1"/>
</dbReference>
<dbReference type="InterPro" id="IPR036390">
    <property type="entry name" value="WH_DNA-bd_sf"/>
</dbReference>
<dbReference type="RefSeq" id="WP_089060506.1">
    <property type="nucleotide sequence ID" value="NZ_CP022315.1"/>
</dbReference>
<sequence>MHEEKLKENSKDTCDIFCFDEEIVNRIQPQMEQVSGVESIFKALSDATRLKVAYALTLEKELCVCDVANIIGSTTATSSHHLRLLRKSGLANYRKEGKLVFYSLSDDHVRQLVYIAMIHAKKGDPNGR</sequence>
<evidence type="ECO:0000256" key="4">
    <source>
        <dbReference type="ARBA" id="ARBA00043263"/>
    </source>
</evidence>
<dbReference type="InterPro" id="IPR011991">
    <property type="entry name" value="ArsR-like_HTH"/>
</dbReference>
<dbReference type="PANTHER" id="PTHR43132">
    <property type="entry name" value="ARSENICAL RESISTANCE OPERON REPRESSOR ARSR-RELATED"/>
    <property type="match status" value="1"/>
</dbReference>
<dbReference type="PRINTS" id="PR00778">
    <property type="entry name" value="HTHARSR"/>
</dbReference>
<keyword evidence="1" id="KW-0805">Transcription regulation</keyword>
<dbReference type="PROSITE" id="PS00846">
    <property type="entry name" value="HTH_ARSR_1"/>
    <property type="match status" value="1"/>
</dbReference>
<gene>
    <name evidence="6" type="ORF">CFK37_02970</name>
</gene>
<dbReference type="Pfam" id="PF01022">
    <property type="entry name" value="HTH_5"/>
    <property type="match status" value="1"/>
</dbReference>
<dbReference type="CDD" id="cd00090">
    <property type="entry name" value="HTH_ARSR"/>
    <property type="match status" value="1"/>
</dbReference>
<name>A0A220TZL8_9BACI</name>
<reference evidence="6 7" key="1">
    <citation type="submission" date="2017-07" db="EMBL/GenBank/DDBJ databases">
        <title>Virgibacillus sp. LM2416.</title>
        <authorList>
            <person name="Tak E.J."/>
            <person name="Bae J.-W."/>
        </authorList>
    </citation>
    <scope>NUCLEOTIDE SEQUENCE [LARGE SCALE GENOMIC DNA]</scope>
    <source>
        <strain evidence="6 7">LM2416</strain>
    </source>
</reference>